<dbReference type="InterPro" id="IPR029058">
    <property type="entry name" value="AB_hydrolase_fold"/>
</dbReference>
<feature type="active site" description="Proton acceptor" evidence="8">
    <location>
        <position position="145"/>
    </location>
</feature>
<feature type="binding site" evidence="8">
    <location>
        <position position="153"/>
    </location>
    <ligand>
        <name>Zn(2+)</name>
        <dbReference type="ChEBI" id="CHEBI:29105"/>
    </ligand>
</feature>
<dbReference type="PANTHER" id="PTHR11085">
    <property type="entry name" value="NAD-DEPENDENT PROTEIN DEACYLASE SIRTUIN-5, MITOCHONDRIAL-RELATED"/>
    <property type="match status" value="1"/>
</dbReference>
<dbReference type="InterPro" id="IPR026590">
    <property type="entry name" value="Ssirtuin_cat_dom"/>
</dbReference>
<dbReference type="Gene3D" id="3.40.50.1820">
    <property type="entry name" value="alpha/beta hydrolase"/>
    <property type="match status" value="1"/>
</dbReference>
<keyword evidence="2" id="KW-0808">Transferase</keyword>
<dbReference type="SUPFAM" id="SSF53474">
    <property type="entry name" value="alpha/beta-Hydrolases"/>
    <property type="match status" value="1"/>
</dbReference>
<dbReference type="Gene3D" id="3.40.50.1220">
    <property type="entry name" value="TPP-binding domain"/>
    <property type="match status" value="1"/>
</dbReference>
<feature type="non-terminal residue" evidence="10">
    <location>
        <position position="596"/>
    </location>
</feature>
<gene>
    <name evidence="10" type="primary">SIRT2_2</name>
    <name evidence="10" type="ORF">Ciccas_011415</name>
</gene>
<dbReference type="Pfam" id="PF02146">
    <property type="entry name" value="SIR2"/>
    <property type="match status" value="1"/>
</dbReference>
<dbReference type="InterPro" id="IPR029035">
    <property type="entry name" value="DHS-like_NAD/FAD-binding_dom"/>
</dbReference>
<keyword evidence="5" id="KW-0520">NAD</keyword>
<dbReference type="SUPFAM" id="SSF52467">
    <property type="entry name" value="DHS-like NAD/FAD-binding domain"/>
    <property type="match status" value="1"/>
</dbReference>
<dbReference type="InterPro" id="IPR003000">
    <property type="entry name" value="Sirtuin"/>
</dbReference>
<dbReference type="Gene3D" id="3.30.1600.10">
    <property type="entry name" value="SIR2/SIRT2 'Small Domain"/>
    <property type="match status" value="1"/>
</dbReference>
<evidence type="ECO:0000256" key="4">
    <source>
        <dbReference type="ARBA" id="ARBA00022833"/>
    </source>
</evidence>
<dbReference type="AlphaFoldDB" id="A0ABD2PW36"/>
<dbReference type="Pfam" id="PF01738">
    <property type="entry name" value="DLH"/>
    <property type="match status" value="1"/>
</dbReference>
<dbReference type="PROSITE" id="PS50305">
    <property type="entry name" value="SIRTUIN"/>
    <property type="match status" value="1"/>
</dbReference>
<evidence type="ECO:0000256" key="5">
    <source>
        <dbReference type="ARBA" id="ARBA00023027"/>
    </source>
</evidence>
<dbReference type="EMBL" id="JBJKFK010003320">
    <property type="protein sequence ID" value="KAL3310026.1"/>
    <property type="molecule type" value="Genomic_DNA"/>
</dbReference>
<evidence type="ECO:0000256" key="7">
    <source>
        <dbReference type="ARBA" id="ARBA00048905"/>
    </source>
</evidence>
<reference evidence="10 11" key="1">
    <citation type="submission" date="2024-11" db="EMBL/GenBank/DDBJ databases">
        <title>Adaptive evolution of stress response genes in parasites aligns with host niche diversity.</title>
        <authorList>
            <person name="Hahn C."/>
            <person name="Resl P."/>
        </authorList>
    </citation>
    <scope>NUCLEOTIDE SEQUENCE [LARGE SCALE GENOMIC DNA]</scope>
    <source>
        <strain evidence="10">EGGRZ-B1_66</strain>
        <tissue evidence="10">Body</tissue>
    </source>
</reference>
<feature type="domain" description="Deacetylase sirtuin-type" evidence="9">
    <location>
        <begin position="15"/>
        <end position="301"/>
    </location>
</feature>
<comment type="catalytic activity">
    <reaction evidence="6">
        <text>N(6)-hexadecanoyl-L-lysyl-[protein] + NAD(+) + H2O = 2''-O-hexadecanoyl-ADP-D-ribose + nicotinamide + L-lysyl-[protein]</text>
        <dbReference type="Rhea" id="RHEA:70563"/>
        <dbReference type="Rhea" id="RHEA-COMP:9752"/>
        <dbReference type="Rhea" id="RHEA-COMP:14175"/>
        <dbReference type="ChEBI" id="CHEBI:15377"/>
        <dbReference type="ChEBI" id="CHEBI:17154"/>
        <dbReference type="ChEBI" id="CHEBI:29969"/>
        <dbReference type="ChEBI" id="CHEBI:57540"/>
        <dbReference type="ChEBI" id="CHEBI:138936"/>
        <dbReference type="ChEBI" id="CHEBI:189673"/>
    </reaction>
    <physiologicalReaction direction="left-to-right" evidence="6">
        <dbReference type="Rhea" id="RHEA:70564"/>
    </physiologicalReaction>
</comment>
<evidence type="ECO:0000259" key="9">
    <source>
        <dbReference type="PROSITE" id="PS50305"/>
    </source>
</evidence>
<evidence type="ECO:0000313" key="11">
    <source>
        <dbReference type="Proteomes" id="UP001626550"/>
    </source>
</evidence>
<dbReference type="Proteomes" id="UP001626550">
    <property type="component" value="Unassembled WGS sequence"/>
</dbReference>
<dbReference type="GO" id="GO:0016740">
    <property type="term" value="F:transferase activity"/>
    <property type="evidence" value="ECO:0007669"/>
    <property type="project" value="UniProtKB-KW"/>
</dbReference>
<feature type="binding site" evidence="8">
    <location>
        <position position="180"/>
    </location>
    <ligand>
        <name>Zn(2+)</name>
        <dbReference type="ChEBI" id="CHEBI:29105"/>
    </ligand>
</feature>
<dbReference type="InterPro" id="IPR050134">
    <property type="entry name" value="NAD-dep_sirtuin_deacylases"/>
</dbReference>
<accession>A0ABD2PW36</accession>
<name>A0ABD2PW36_9PLAT</name>
<keyword evidence="4 8" id="KW-0862">Zinc</keyword>
<keyword evidence="11" id="KW-1185">Reference proteome</keyword>
<evidence type="ECO:0000256" key="2">
    <source>
        <dbReference type="ARBA" id="ARBA00022679"/>
    </source>
</evidence>
<comment type="caution">
    <text evidence="10">The sequence shown here is derived from an EMBL/GenBank/DDBJ whole genome shotgun (WGS) entry which is preliminary data.</text>
</comment>
<evidence type="ECO:0000256" key="8">
    <source>
        <dbReference type="PROSITE-ProRule" id="PRU00236"/>
    </source>
</evidence>
<dbReference type="InterPro" id="IPR026591">
    <property type="entry name" value="Sirtuin_cat_small_dom_sf"/>
</dbReference>
<evidence type="ECO:0000256" key="6">
    <source>
        <dbReference type="ARBA" id="ARBA00048378"/>
    </source>
</evidence>
<dbReference type="InterPro" id="IPR002925">
    <property type="entry name" value="Dienelactn_hydro"/>
</dbReference>
<evidence type="ECO:0000313" key="10">
    <source>
        <dbReference type="EMBL" id="KAL3310026.1"/>
    </source>
</evidence>
<proteinExistence type="predicted"/>
<comment type="cofactor">
    <cofactor evidence="1">
        <name>Zn(2+)</name>
        <dbReference type="ChEBI" id="CHEBI:29105"/>
    </cofactor>
</comment>
<keyword evidence="3 8" id="KW-0479">Metal-binding</keyword>
<comment type="catalytic activity">
    <reaction evidence="7">
        <text>N(6)-tetradecanoyl-L-lysyl-[protein] + NAD(+) + H2O = 2''-O-tetradecanoyl-ADP-D-ribose + nicotinamide + L-lysyl-[protein]</text>
        <dbReference type="Rhea" id="RHEA:70567"/>
        <dbReference type="Rhea" id="RHEA-COMP:9752"/>
        <dbReference type="Rhea" id="RHEA-COMP:15437"/>
        <dbReference type="ChEBI" id="CHEBI:15377"/>
        <dbReference type="ChEBI" id="CHEBI:17154"/>
        <dbReference type="ChEBI" id="CHEBI:29969"/>
        <dbReference type="ChEBI" id="CHEBI:57540"/>
        <dbReference type="ChEBI" id="CHEBI:141129"/>
        <dbReference type="ChEBI" id="CHEBI:189674"/>
    </reaction>
    <physiologicalReaction direction="left-to-right" evidence="7">
        <dbReference type="Rhea" id="RHEA:70568"/>
    </physiologicalReaction>
</comment>
<feature type="binding site" evidence="8">
    <location>
        <position position="177"/>
    </location>
    <ligand>
        <name>Zn(2+)</name>
        <dbReference type="ChEBI" id="CHEBI:29105"/>
    </ligand>
</feature>
<protein>
    <submittedName>
        <fullName evidence="10">NAD-dependent protein deacetylase sirtuin-2</fullName>
    </submittedName>
</protein>
<evidence type="ECO:0000256" key="1">
    <source>
        <dbReference type="ARBA" id="ARBA00001947"/>
    </source>
</evidence>
<dbReference type="PANTHER" id="PTHR11085:SF6">
    <property type="entry name" value="NAD-DEPENDENT PROTEIN DEACETYLASE SIRTUIN-2"/>
    <property type="match status" value="1"/>
</dbReference>
<evidence type="ECO:0000256" key="3">
    <source>
        <dbReference type="ARBA" id="ARBA00022723"/>
    </source>
</evidence>
<feature type="binding site" evidence="8">
    <location>
        <position position="156"/>
    </location>
    <ligand>
        <name>Zn(2+)</name>
        <dbReference type="ChEBI" id="CHEBI:29105"/>
    </ligand>
</feature>
<dbReference type="GO" id="GO:0046872">
    <property type="term" value="F:metal ion binding"/>
    <property type="evidence" value="ECO:0007669"/>
    <property type="project" value="UniProtKB-KW"/>
</dbReference>
<organism evidence="10 11">
    <name type="scientific">Cichlidogyrus casuarinus</name>
    <dbReference type="NCBI Taxonomy" id="1844966"/>
    <lineage>
        <taxon>Eukaryota</taxon>
        <taxon>Metazoa</taxon>
        <taxon>Spiralia</taxon>
        <taxon>Lophotrochozoa</taxon>
        <taxon>Platyhelminthes</taxon>
        <taxon>Monogenea</taxon>
        <taxon>Monopisthocotylea</taxon>
        <taxon>Dactylogyridea</taxon>
        <taxon>Ancyrocephalidae</taxon>
        <taxon>Cichlidogyrus</taxon>
    </lineage>
</organism>
<sequence length="596" mass="66199">MNIWKKFFGNMDKEVILESLDLDGFAQLLRDNKVSNIITMAGAGISTAAGIPDFRSDTGLYKTLASQYNISNPMEVFTLSCFKANPEPFYHVAGKLYNPNARPTLTHYFIRLLHEKGVLLRHYTQNVDNLERISGLPEEKLIEAHGCFQTGHCISCSTEYDFEFIKEAVLSDKVPKCTKCGSAVKPDVVLFGEGLPSRFMRSINSDFSKCDMLIVMGTSLNVQPFCSLIHKVNHSVPRLYLNLQASHSDDSGVMGFLMKFYVARFQSNSFHFDSSNNKTDVFYKGTTDNALKELASKAGWEQDLLNLQATNESAANGNCLRPLPYLTCHCVAVLHFPLSYFATEKYDGDAGVNVCCTKGNPQAHLSATTPTKGEVVTVEGSKNGSMEMYITGDCCSDRCILLIYDIFGFEIKTTRIFADLLADQTKATVIMPDYFRGKPWTAEKFNTLPKEQLLAWIDECGSWDIVCEDSKVALNYVKSKKNLSLDHLGVIGFCWGGKQAMRCCSDLYKQMLAGIQFKSCAVAHGSFLNEEDMQHLQVPIVLMPAGNDPDPLPLMATLKKLKPDLAKNSQCHVFEGQEHGFCAARADLNNADNLAA</sequence>